<evidence type="ECO:0000313" key="7">
    <source>
        <dbReference type="EMBL" id="ERN07477.1"/>
    </source>
</evidence>
<dbReference type="PANTHER" id="PTHR31621">
    <property type="entry name" value="PROTEIN DMP3"/>
    <property type="match status" value="1"/>
</dbReference>
<sequence length="198" mass="21079">MADKTASSSSTKKGSGSAPGVMDRTIAGAVNITRLLPTGTVLAFQLLSPLFTNNGYCHPINKYFTGVLLLFCNFSCGFVCFTDSYTGKDGNTYYGVATRTGLWTSSSDPDSSSLDFSTYKVVLGDWVHAGFSILVFAVVALLDPNTVNCYYPSMGTDQKALLMGLPPAVGFLSSIVFALFPNRRHGVGYPAQSSTTSQ</sequence>
<evidence type="ECO:0000256" key="1">
    <source>
        <dbReference type="ARBA" id="ARBA00004141"/>
    </source>
</evidence>
<dbReference type="eggNOG" id="ENOG502RXHQ">
    <property type="taxonomic scope" value="Eukaryota"/>
</dbReference>
<dbReference type="GO" id="GO:0005737">
    <property type="term" value="C:cytoplasm"/>
    <property type="evidence" value="ECO:0007669"/>
    <property type="project" value="UniProtKB-ARBA"/>
</dbReference>
<name>W1PC26_AMBTC</name>
<evidence type="ECO:0000256" key="4">
    <source>
        <dbReference type="ARBA" id="ARBA00022989"/>
    </source>
</evidence>
<evidence type="ECO:0000256" key="5">
    <source>
        <dbReference type="ARBA" id="ARBA00023136"/>
    </source>
</evidence>
<dbReference type="AlphaFoldDB" id="W1PC26"/>
<evidence type="ECO:0000256" key="2">
    <source>
        <dbReference type="ARBA" id="ARBA00008707"/>
    </source>
</evidence>
<evidence type="ECO:0000313" key="8">
    <source>
        <dbReference type="Proteomes" id="UP000017836"/>
    </source>
</evidence>
<reference evidence="8" key="1">
    <citation type="journal article" date="2013" name="Science">
        <title>The Amborella genome and the evolution of flowering plants.</title>
        <authorList>
            <consortium name="Amborella Genome Project"/>
        </authorList>
    </citation>
    <scope>NUCLEOTIDE SEQUENCE [LARGE SCALE GENOMIC DNA]</scope>
</reference>
<comment type="similarity">
    <text evidence="2">Belongs to the plant DMP1 protein family.</text>
</comment>
<keyword evidence="4 6" id="KW-1133">Transmembrane helix</keyword>
<evidence type="ECO:0008006" key="9">
    <source>
        <dbReference type="Google" id="ProtNLM"/>
    </source>
</evidence>
<evidence type="ECO:0000256" key="3">
    <source>
        <dbReference type="ARBA" id="ARBA00022692"/>
    </source>
</evidence>
<dbReference type="GO" id="GO:0016020">
    <property type="term" value="C:membrane"/>
    <property type="evidence" value="ECO:0007669"/>
    <property type="project" value="UniProtKB-SubCell"/>
</dbReference>
<keyword evidence="5 6" id="KW-0472">Membrane</keyword>
<protein>
    <recommendedName>
        <fullName evidence="9">DUF679 domain membrane protein 2</fullName>
    </recommendedName>
</protein>
<dbReference type="InterPro" id="IPR007770">
    <property type="entry name" value="DMP"/>
</dbReference>
<dbReference type="Gramene" id="ERN07477">
    <property type="protein sequence ID" value="ERN07477"/>
    <property type="gene ID" value="AMTR_s00019p00255810"/>
</dbReference>
<accession>W1PC26</accession>
<dbReference type="PANTHER" id="PTHR31621:SF66">
    <property type="entry name" value="PROTEIN DMP2"/>
    <property type="match status" value="1"/>
</dbReference>
<organism evidence="7 8">
    <name type="scientific">Amborella trichopoda</name>
    <dbReference type="NCBI Taxonomy" id="13333"/>
    <lineage>
        <taxon>Eukaryota</taxon>
        <taxon>Viridiplantae</taxon>
        <taxon>Streptophyta</taxon>
        <taxon>Embryophyta</taxon>
        <taxon>Tracheophyta</taxon>
        <taxon>Spermatophyta</taxon>
        <taxon>Magnoliopsida</taxon>
        <taxon>Amborellales</taxon>
        <taxon>Amborellaceae</taxon>
        <taxon>Amborella</taxon>
    </lineage>
</organism>
<dbReference type="OMA" id="LSERTMM"/>
<keyword evidence="8" id="KW-1185">Reference proteome</keyword>
<dbReference type="GO" id="GO:0010256">
    <property type="term" value="P:endomembrane system organization"/>
    <property type="evidence" value="ECO:0000318"/>
    <property type="project" value="GO_Central"/>
</dbReference>
<gene>
    <name evidence="7" type="ORF">AMTR_s00019p00255810</name>
</gene>
<dbReference type="EMBL" id="KI393807">
    <property type="protein sequence ID" value="ERN07477.1"/>
    <property type="molecule type" value="Genomic_DNA"/>
</dbReference>
<dbReference type="OrthoDB" id="1928191at2759"/>
<dbReference type="Proteomes" id="UP000017836">
    <property type="component" value="Unassembled WGS sequence"/>
</dbReference>
<comment type="subcellular location">
    <subcellularLocation>
        <location evidence="1">Membrane</location>
        <topology evidence="1">Multi-pass membrane protein</topology>
    </subcellularLocation>
</comment>
<feature type="transmembrane region" description="Helical" evidence="6">
    <location>
        <begin position="121"/>
        <end position="141"/>
    </location>
</feature>
<evidence type="ECO:0000256" key="6">
    <source>
        <dbReference type="SAM" id="Phobius"/>
    </source>
</evidence>
<feature type="transmembrane region" description="Helical" evidence="6">
    <location>
        <begin position="161"/>
        <end position="180"/>
    </location>
</feature>
<dbReference type="HOGENOM" id="CLU_075936_1_0_1"/>
<dbReference type="Pfam" id="PF05078">
    <property type="entry name" value="DUF679"/>
    <property type="match status" value="1"/>
</dbReference>
<proteinExistence type="inferred from homology"/>
<keyword evidence="3 6" id="KW-0812">Transmembrane</keyword>